<keyword evidence="3" id="KW-1185">Reference proteome</keyword>
<dbReference type="KEGG" id="ffu:CLAFUR5_14464"/>
<dbReference type="RefSeq" id="XP_047769280.1">
    <property type="nucleotide sequence ID" value="XM_047913612.1"/>
</dbReference>
<dbReference type="OMA" id="YDSRYWD"/>
<dbReference type="EMBL" id="CP090175">
    <property type="protein sequence ID" value="UJO24914.1"/>
    <property type="molecule type" value="Genomic_DNA"/>
</dbReference>
<dbReference type="Proteomes" id="UP000756132">
    <property type="component" value="Chromosome 13"/>
</dbReference>
<proteinExistence type="predicted"/>
<evidence type="ECO:0000259" key="1">
    <source>
        <dbReference type="Pfam" id="PF12697"/>
    </source>
</evidence>
<dbReference type="InterPro" id="IPR029058">
    <property type="entry name" value="AB_hydrolase_fold"/>
</dbReference>
<accession>A0A9Q8PLP8</accession>
<dbReference type="InterPro" id="IPR000073">
    <property type="entry name" value="AB_hydrolase_1"/>
</dbReference>
<name>A0A9Q8PLP8_PASFU</name>
<reference evidence="2" key="2">
    <citation type="journal article" date="2022" name="Microb. Genom.">
        <title>A chromosome-scale genome assembly of the tomato pathogen Cladosporium fulvum reveals a compartmentalized genome architecture and the presence of a dispensable chromosome.</title>
        <authorList>
            <person name="Zaccaron A.Z."/>
            <person name="Chen L.H."/>
            <person name="Samaras A."/>
            <person name="Stergiopoulos I."/>
        </authorList>
    </citation>
    <scope>NUCLEOTIDE SEQUENCE</scope>
    <source>
        <strain evidence="2">Race5_Kim</strain>
    </source>
</reference>
<organism evidence="2 3">
    <name type="scientific">Passalora fulva</name>
    <name type="common">Tomato leaf mold</name>
    <name type="synonym">Cladosporium fulvum</name>
    <dbReference type="NCBI Taxonomy" id="5499"/>
    <lineage>
        <taxon>Eukaryota</taxon>
        <taxon>Fungi</taxon>
        <taxon>Dikarya</taxon>
        <taxon>Ascomycota</taxon>
        <taxon>Pezizomycotina</taxon>
        <taxon>Dothideomycetes</taxon>
        <taxon>Dothideomycetidae</taxon>
        <taxon>Mycosphaerellales</taxon>
        <taxon>Mycosphaerellaceae</taxon>
        <taxon>Fulvia</taxon>
    </lineage>
</organism>
<evidence type="ECO:0000313" key="3">
    <source>
        <dbReference type="Proteomes" id="UP000756132"/>
    </source>
</evidence>
<reference evidence="2" key="1">
    <citation type="submission" date="2021-12" db="EMBL/GenBank/DDBJ databases">
        <authorList>
            <person name="Zaccaron A."/>
            <person name="Stergiopoulos I."/>
        </authorList>
    </citation>
    <scope>NUCLEOTIDE SEQUENCE</scope>
    <source>
        <strain evidence="2">Race5_Kim</strain>
    </source>
</reference>
<gene>
    <name evidence="2" type="ORF">CLAFUR5_14464</name>
</gene>
<dbReference type="AlphaFoldDB" id="A0A9Q8PLP8"/>
<sequence length="377" mass="40494">MLHLYAPSATASISTFQSLATSYDLDILRVDNNIDAVNFALDIDRWKSPNTTERMASSTNVTATYTIYAELCAPTTSNEEDVIQILTHGAIFDHRYWDAAIDPAQYPYVQAALEAGYTVFTYDRLCNGLSDKPDAYTIGQGPTELEIPRALTEMVRSGTLSKSLHEGSVLNPVAPFEKAVHIGHSFGSQLTAALLTSYGHLSSGAILTGLLFATHTAQASTAQLGFEFAATNNPALFGDRGSGYIVPSDVSKLELNLFHRYNDTDASDSTDGALAFAEGIKQPLTVGEWMSLRGLLDVGMAPAFTGPLQFFAAEYDALVCGGDCKSNYDLATLDAIYPNASAKEVSIQPGAGHRLTLHRNASAGYAVMMDFLESNGL</sequence>
<dbReference type="Gene3D" id="3.40.50.1820">
    <property type="entry name" value="alpha/beta hydrolase"/>
    <property type="match status" value="1"/>
</dbReference>
<evidence type="ECO:0000313" key="2">
    <source>
        <dbReference type="EMBL" id="UJO24914.1"/>
    </source>
</evidence>
<feature type="domain" description="AB hydrolase-1" evidence="1">
    <location>
        <begin position="85"/>
        <end position="358"/>
    </location>
</feature>
<protein>
    <recommendedName>
        <fullName evidence="1">AB hydrolase-1 domain-containing protein</fullName>
    </recommendedName>
</protein>
<dbReference type="OrthoDB" id="190201at2759"/>
<dbReference type="GeneID" id="71994342"/>
<dbReference type="Pfam" id="PF12697">
    <property type="entry name" value="Abhydrolase_6"/>
    <property type="match status" value="1"/>
</dbReference>
<dbReference type="SUPFAM" id="SSF53474">
    <property type="entry name" value="alpha/beta-Hydrolases"/>
    <property type="match status" value="1"/>
</dbReference>